<evidence type="ECO:0000259" key="1">
    <source>
        <dbReference type="Pfam" id="PF06983"/>
    </source>
</evidence>
<dbReference type="PANTHER" id="PTHR33990">
    <property type="entry name" value="PROTEIN YJDN-RELATED"/>
    <property type="match status" value="1"/>
</dbReference>
<dbReference type="Proteomes" id="UP000800035">
    <property type="component" value="Unassembled WGS sequence"/>
</dbReference>
<dbReference type="Pfam" id="PF06983">
    <property type="entry name" value="3-dmu-9_3-mt"/>
    <property type="match status" value="1"/>
</dbReference>
<feature type="domain" description="PhnB-like" evidence="1">
    <location>
        <begin position="5"/>
        <end position="125"/>
    </location>
</feature>
<dbReference type="InterPro" id="IPR009725">
    <property type="entry name" value="3_dmu_93_MTrfase"/>
</dbReference>
<dbReference type="InterPro" id="IPR029068">
    <property type="entry name" value="Glyas_Bleomycin-R_OHBP_Dase"/>
</dbReference>
<dbReference type="OrthoDB" id="10255422at2759"/>
<proteinExistence type="predicted"/>
<protein>
    <recommendedName>
        <fullName evidence="1">PhnB-like domain-containing protein</fullName>
    </recommendedName>
</protein>
<reference evidence="2" key="1">
    <citation type="journal article" date="2020" name="Stud. Mycol.">
        <title>101 Dothideomycetes genomes: a test case for predicting lifestyles and emergence of pathogens.</title>
        <authorList>
            <person name="Haridas S."/>
            <person name="Albert R."/>
            <person name="Binder M."/>
            <person name="Bloem J."/>
            <person name="Labutti K."/>
            <person name="Salamov A."/>
            <person name="Andreopoulos B."/>
            <person name="Baker S."/>
            <person name="Barry K."/>
            <person name="Bills G."/>
            <person name="Bluhm B."/>
            <person name="Cannon C."/>
            <person name="Castanera R."/>
            <person name="Culley D."/>
            <person name="Daum C."/>
            <person name="Ezra D."/>
            <person name="Gonzalez J."/>
            <person name="Henrissat B."/>
            <person name="Kuo A."/>
            <person name="Liang C."/>
            <person name="Lipzen A."/>
            <person name="Lutzoni F."/>
            <person name="Magnuson J."/>
            <person name="Mondo S."/>
            <person name="Nolan M."/>
            <person name="Ohm R."/>
            <person name="Pangilinan J."/>
            <person name="Park H.-J."/>
            <person name="Ramirez L."/>
            <person name="Alfaro M."/>
            <person name="Sun H."/>
            <person name="Tritt A."/>
            <person name="Yoshinaga Y."/>
            <person name="Zwiers L.-H."/>
            <person name="Turgeon B."/>
            <person name="Goodwin S."/>
            <person name="Spatafora J."/>
            <person name="Crous P."/>
            <person name="Grigoriev I."/>
        </authorList>
    </citation>
    <scope>NUCLEOTIDE SEQUENCE</scope>
    <source>
        <strain evidence="2">CBS 675.92</strain>
    </source>
</reference>
<name>A0A6A5UDZ3_9PLEO</name>
<keyword evidence="3" id="KW-1185">Reference proteome</keyword>
<dbReference type="PIRSF" id="PIRSF021700">
    <property type="entry name" value="3_dmu_93_MTrfase"/>
    <property type="match status" value="1"/>
</dbReference>
<dbReference type="EMBL" id="ML976985">
    <property type="protein sequence ID" value="KAF1959327.1"/>
    <property type="molecule type" value="Genomic_DNA"/>
</dbReference>
<dbReference type="AlphaFoldDB" id="A0A6A5UDZ3"/>
<evidence type="ECO:0000313" key="3">
    <source>
        <dbReference type="Proteomes" id="UP000800035"/>
    </source>
</evidence>
<dbReference type="PANTHER" id="PTHR33990:SF2">
    <property type="entry name" value="PHNB-LIKE DOMAIN-CONTAINING PROTEIN"/>
    <property type="match status" value="1"/>
</dbReference>
<evidence type="ECO:0000313" key="2">
    <source>
        <dbReference type="EMBL" id="KAF1959327.1"/>
    </source>
</evidence>
<accession>A0A6A5UDZ3</accession>
<dbReference type="Gene3D" id="3.10.180.10">
    <property type="entry name" value="2,3-Dihydroxybiphenyl 1,2-Dioxygenase, domain 1"/>
    <property type="match status" value="1"/>
</dbReference>
<dbReference type="CDD" id="cd06588">
    <property type="entry name" value="PhnB_like"/>
    <property type="match status" value="1"/>
</dbReference>
<dbReference type="InterPro" id="IPR028973">
    <property type="entry name" value="PhnB-like"/>
</dbReference>
<sequence length="167" mass="18818">MSLSKIQTCLWFKNDDAEEAAKFYVSVFPNSSITHIQPYNSAGTDIHKHEAGAVMTVQFDLNGHTFVGLNGGEDFTFNHSISFQIMCDDQAEVDHYWESLTKDPNAKIVECGWLVDKWGVSWQVVPKKLIEYLKDGSEAQQVAVTNAMFRMKKLDIAAFAKAYDDAK</sequence>
<organism evidence="2 3">
    <name type="scientific">Byssothecium circinans</name>
    <dbReference type="NCBI Taxonomy" id="147558"/>
    <lineage>
        <taxon>Eukaryota</taxon>
        <taxon>Fungi</taxon>
        <taxon>Dikarya</taxon>
        <taxon>Ascomycota</taxon>
        <taxon>Pezizomycotina</taxon>
        <taxon>Dothideomycetes</taxon>
        <taxon>Pleosporomycetidae</taxon>
        <taxon>Pleosporales</taxon>
        <taxon>Massarineae</taxon>
        <taxon>Massarinaceae</taxon>
        <taxon>Byssothecium</taxon>
    </lineage>
</organism>
<dbReference type="SUPFAM" id="SSF54593">
    <property type="entry name" value="Glyoxalase/Bleomycin resistance protein/Dihydroxybiphenyl dioxygenase"/>
    <property type="match status" value="1"/>
</dbReference>
<gene>
    <name evidence="2" type="ORF">CC80DRAFT_467828</name>
</gene>